<evidence type="ECO:0000256" key="4">
    <source>
        <dbReference type="ARBA" id="ARBA00023315"/>
    </source>
</evidence>
<dbReference type="GO" id="GO:0003985">
    <property type="term" value="F:acetyl-CoA C-acetyltransferase activity"/>
    <property type="evidence" value="ECO:0007669"/>
    <property type="project" value="UniProtKB-EC"/>
</dbReference>
<dbReference type="EC" id="2.3.1.9" evidence="2"/>
<evidence type="ECO:0000256" key="6">
    <source>
        <dbReference type="PIRSR" id="PIRSR000429-1"/>
    </source>
</evidence>
<keyword evidence="4 7" id="KW-0012">Acyltransferase</keyword>
<evidence type="ECO:0000259" key="8">
    <source>
        <dbReference type="Pfam" id="PF00108"/>
    </source>
</evidence>
<comment type="caution">
    <text evidence="10">The sequence shown here is derived from an EMBL/GenBank/DDBJ whole genome shotgun (WGS) entry which is preliminary data.</text>
</comment>
<dbReference type="Pfam" id="PF02803">
    <property type="entry name" value="Thiolase_C"/>
    <property type="match status" value="1"/>
</dbReference>
<dbReference type="NCBIfam" id="TIGR01930">
    <property type="entry name" value="AcCoA-C-Actrans"/>
    <property type="match status" value="1"/>
</dbReference>
<dbReference type="PROSITE" id="PS00098">
    <property type="entry name" value="THIOLASE_1"/>
    <property type="match status" value="1"/>
</dbReference>
<accession>A0A6I1FED2</accession>
<dbReference type="Pfam" id="PF00108">
    <property type="entry name" value="Thiolase_N"/>
    <property type="match status" value="1"/>
</dbReference>
<feature type="domain" description="Thiolase N-terminal" evidence="8">
    <location>
        <begin position="5"/>
        <end position="263"/>
    </location>
</feature>
<dbReference type="Gene3D" id="3.40.47.10">
    <property type="match status" value="1"/>
</dbReference>
<evidence type="ECO:0000259" key="9">
    <source>
        <dbReference type="Pfam" id="PF02803"/>
    </source>
</evidence>
<dbReference type="PANTHER" id="PTHR18919:SF107">
    <property type="entry name" value="ACETYL-COA ACETYLTRANSFERASE, CYTOSOLIC"/>
    <property type="match status" value="1"/>
</dbReference>
<evidence type="ECO:0000256" key="5">
    <source>
        <dbReference type="ARBA" id="ARBA00030755"/>
    </source>
</evidence>
<reference evidence="10 11" key="1">
    <citation type="submission" date="2019-10" db="EMBL/GenBank/DDBJ databases">
        <title>Bacillus aerolatum sp. nov., isolated from bioaerosol of sport playgrounds.</title>
        <authorList>
            <person name="Chen P."/>
            <person name="Zhang G."/>
        </authorList>
    </citation>
    <scope>NUCLEOTIDE SEQUENCE [LARGE SCALE GENOMIC DNA]</scope>
    <source>
        <strain evidence="10 11">CX253</strain>
    </source>
</reference>
<feature type="active site" description="Acyl-thioester intermediate" evidence="6">
    <location>
        <position position="89"/>
    </location>
</feature>
<dbReference type="AlphaFoldDB" id="A0A6I1FED2"/>
<dbReference type="PROSITE" id="PS00737">
    <property type="entry name" value="THIOLASE_2"/>
    <property type="match status" value="1"/>
</dbReference>
<evidence type="ECO:0000313" key="11">
    <source>
        <dbReference type="Proteomes" id="UP000429595"/>
    </source>
</evidence>
<dbReference type="EMBL" id="WEIO01000006">
    <property type="protein sequence ID" value="KAB7706166.1"/>
    <property type="molecule type" value="Genomic_DNA"/>
</dbReference>
<dbReference type="Proteomes" id="UP000429595">
    <property type="component" value="Unassembled WGS sequence"/>
</dbReference>
<dbReference type="PROSITE" id="PS00099">
    <property type="entry name" value="THIOLASE_3"/>
    <property type="match status" value="1"/>
</dbReference>
<dbReference type="CDD" id="cd00751">
    <property type="entry name" value="thiolase"/>
    <property type="match status" value="1"/>
</dbReference>
<dbReference type="SUPFAM" id="SSF53901">
    <property type="entry name" value="Thiolase-like"/>
    <property type="match status" value="2"/>
</dbReference>
<feature type="domain" description="Thiolase C-terminal" evidence="9">
    <location>
        <begin position="272"/>
        <end position="392"/>
    </location>
</feature>
<proteinExistence type="inferred from homology"/>
<feature type="active site" description="Proton acceptor" evidence="6">
    <location>
        <position position="380"/>
    </location>
</feature>
<evidence type="ECO:0000256" key="3">
    <source>
        <dbReference type="ARBA" id="ARBA00022679"/>
    </source>
</evidence>
<dbReference type="PANTHER" id="PTHR18919">
    <property type="entry name" value="ACETYL-COA C-ACYLTRANSFERASE"/>
    <property type="match status" value="1"/>
</dbReference>
<dbReference type="PIRSF" id="PIRSF000429">
    <property type="entry name" value="Ac-CoA_Ac_transf"/>
    <property type="match status" value="1"/>
</dbReference>
<protein>
    <recommendedName>
        <fullName evidence="2">acetyl-CoA C-acetyltransferase</fullName>
        <ecNumber evidence="2">2.3.1.9</ecNumber>
    </recommendedName>
    <alternativeName>
        <fullName evidence="5">Acetoacetyl-CoA thiolase</fullName>
    </alternativeName>
</protein>
<name>A0A6I1FED2_9BACI</name>
<dbReference type="InterPro" id="IPR020610">
    <property type="entry name" value="Thiolase_AS"/>
</dbReference>
<evidence type="ECO:0000256" key="7">
    <source>
        <dbReference type="RuleBase" id="RU003557"/>
    </source>
</evidence>
<dbReference type="GO" id="GO:0006635">
    <property type="term" value="P:fatty acid beta-oxidation"/>
    <property type="evidence" value="ECO:0007669"/>
    <property type="project" value="TreeGrafter"/>
</dbReference>
<dbReference type="InterPro" id="IPR002155">
    <property type="entry name" value="Thiolase"/>
</dbReference>
<evidence type="ECO:0000313" key="10">
    <source>
        <dbReference type="EMBL" id="KAB7706166.1"/>
    </source>
</evidence>
<sequence>MKSIYLIEGARTPFGAFGGALKEISDIDLGVAASIEAMKRGGIAPEEIDDVVFGNVIHTNKASAYLARHIGLKSGILEQTPALTLNRLCGSGLQAIVSAAQTIILGDAETALAGGAENMSQAPHVLRNTRFGSHAGAPPIDDMLWSTLTDQYIGCGMGVTAENLAEKYGISREDQDEFAFQSHQKAEAAQISGRFNEEIVPVIVTDKKKREQPISEDEHIRKGIEQQSLSKLKPAFKKEGTVTAGNASGINDGAAAVVLASESFLSSRANIKPLAKIVSWGIAGVDPNIMGIGPVPASELALKKANLTWSDIDIIELNEAFAAQSLAVIKQLELDPQKVNVNGGAIALGHPVGASGARITYSLALEMKQRGVKYGLASLCIGGGQGIAIVLRRV</sequence>
<keyword evidence="11" id="KW-1185">Reference proteome</keyword>
<feature type="active site" description="Proton acceptor" evidence="6">
    <location>
        <position position="350"/>
    </location>
</feature>
<dbReference type="InterPro" id="IPR020613">
    <property type="entry name" value="Thiolase_CS"/>
</dbReference>
<dbReference type="InterPro" id="IPR020616">
    <property type="entry name" value="Thiolase_N"/>
</dbReference>
<comment type="similarity">
    <text evidence="1 7">Belongs to the thiolase-like superfamily. Thiolase family.</text>
</comment>
<dbReference type="FunFam" id="3.40.47.10:FF:000010">
    <property type="entry name" value="Acetyl-CoA acetyltransferase (Thiolase)"/>
    <property type="match status" value="1"/>
</dbReference>
<dbReference type="InterPro" id="IPR016039">
    <property type="entry name" value="Thiolase-like"/>
</dbReference>
<keyword evidence="3 7" id="KW-0808">Transferase</keyword>
<evidence type="ECO:0000256" key="2">
    <source>
        <dbReference type="ARBA" id="ARBA00012705"/>
    </source>
</evidence>
<dbReference type="InterPro" id="IPR020615">
    <property type="entry name" value="Thiolase_acyl_enz_int_AS"/>
</dbReference>
<dbReference type="InterPro" id="IPR020617">
    <property type="entry name" value="Thiolase_C"/>
</dbReference>
<organism evidence="10 11">
    <name type="scientific">Bacillus aerolatus</name>
    <dbReference type="NCBI Taxonomy" id="2653354"/>
    <lineage>
        <taxon>Bacteria</taxon>
        <taxon>Bacillati</taxon>
        <taxon>Bacillota</taxon>
        <taxon>Bacilli</taxon>
        <taxon>Bacillales</taxon>
        <taxon>Bacillaceae</taxon>
        <taxon>Bacillus</taxon>
    </lineage>
</organism>
<dbReference type="RefSeq" id="WP_152151994.1">
    <property type="nucleotide sequence ID" value="NZ_WEIO01000006.1"/>
</dbReference>
<gene>
    <name evidence="10" type="ORF">F9802_11280</name>
</gene>
<evidence type="ECO:0000256" key="1">
    <source>
        <dbReference type="ARBA" id="ARBA00010982"/>
    </source>
</evidence>